<feature type="region of interest" description="Disordered" evidence="1">
    <location>
        <begin position="1"/>
        <end position="31"/>
    </location>
</feature>
<dbReference type="AlphaFoldDB" id="A0A7S4FE19"/>
<evidence type="ECO:0000313" key="2">
    <source>
        <dbReference type="EMBL" id="CAE0789343.1"/>
    </source>
</evidence>
<feature type="compositionally biased region" description="Basic residues" evidence="1">
    <location>
        <begin position="225"/>
        <end position="234"/>
    </location>
</feature>
<feature type="compositionally biased region" description="Basic residues" evidence="1">
    <location>
        <begin position="1"/>
        <end position="14"/>
    </location>
</feature>
<gene>
    <name evidence="2" type="ORF">EGYM00163_LOCUS456</name>
</gene>
<sequence length="307" mass="35352">MGKSSKRQRRKIRKRQDAEVRKDPTKFTKRWKAKDEAKATLSLDDQTHELLKSPPLEGLARDIVNLLESPKCGGGSLTTAEVQRALRGKHEKFFISDKLDKFHGFLLVRPEFQLFQGQSINQFKEWRVRLTNAKGWKEADAKARQEKLSQRIQWPKEVQRLVQQEGGECRLSRLLKLAKQAKVKLPNCSSMLRLLKKEPWLSLHADEGEDNDWLLQVNKRVVAKDKKRKKHKGTGAKERAKEKMEEKLKEKGVSKGAENGNEKGKVKKKRKAPLKNAEEATKDATEEPPVKKRRLLKSRKSKALDDA</sequence>
<proteinExistence type="predicted"/>
<name>A0A7S4FE19_9EUGL</name>
<evidence type="ECO:0000256" key="1">
    <source>
        <dbReference type="SAM" id="MobiDB-lite"/>
    </source>
</evidence>
<reference evidence="2" key="1">
    <citation type="submission" date="2021-01" db="EMBL/GenBank/DDBJ databases">
        <authorList>
            <person name="Corre E."/>
            <person name="Pelletier E."/>
            <person name="Niang G."/>
            <person name="Scheremetjew M."/>
            <person name="Finn R."/>
            <person name="Kale V."/>
            <person name="Holt S."/>
            <person name="Cochrane G."/>
            <person name="Meng A."/>
            <person name="Brown T."/>
            <person name="Cohen L."/>
        </authorList>
    </citation>
    <scope>NUCLEOTIDE SEQUENCE</scope>
    <source>
        <strain evidence="2">CCMP1594</strain>
    </source>
</reference>
<accession>A0A7S4FE19</accession>
<feature type="compositionally biased region" description="Basic and acidic residues" evidence="1">
    <location>
        <begin position="276"/>
        <end position="290"/>
    </location>
</feature>
<organism evidence="2">
    <name type="scientific">Eutreptiella gymnastica</name>
    <dbReference type="NCBI Taxonomy" id="73025"/>
    <lineage>
        <taxon>Eukaryota</taxon>
        <taxon>Discoba</taxon>
        <taxon>Euglenozoa</taxon>
        <taxon>Euglenida</taxon>
        <taxon>Spirocuta</taxon>
        <taxon>Euglenophyceae</taxon>
        <taxon>Eutreptiales</taxon>
        <taxon>Eutreptiaceae</taxon>
        <taxon>Eutreptiella</taxon>
    </lineage>
</organism>
<dbReference type="EMBL" id="HBJA01001642">
    <property type="protein sequence ID" value="CAE0789343.1"/>
    <property type="molecule type" value="Transcribed_RNA"/>
</dbReference>
<feature type="region of interest" description="Disordered" evidence="1">
    <location>
        <begin position="223"/>
        <end position="307"/>
    </location>
</feature>
<feature type="compositionally biased region" description="Basic and acidic residues" evidence="1">
    <location>
        <begin position="15"/>
        <end position="26"/>
    </location>
</feature>
<feature type="compositionally biased region" description="Basic residues" evidence="1">
    <location>
        <begin position="291"/>
        <end position="301"/>
    </location>
</feature>
<feature type="compositionally biased region" description="Basic and acidic residues" evidence="1">
    <location>
        <begin position="235"/>
        <end position="253"/>
    </location>
</feature>
<protein>
    <submittedName>
        <fullName evidence="2">Uncharacterized protein</fullName>
    </submittedName>
</protein>